<accession>A0A1D7XN80</accession>
<reference evidence="2" key="1">
    <citation type="submission" date="2016-09" db="EMBL/GenBank/DDBJ databases">
        <title>Genomics of Clostridium taeniosporum, an organism which forms endospores with ribbon-like appendages.</title>
        <authorList>
            <person name="Walker J.R."/>
        </authorList>
    </citation>
    <scope>NUCLEOTIDE SEQUENCE [LARGE SCALE GENOMIC DNA]</scope>
    <source>
        <strain evidence="2">1/k</strain>
    </source>
</reference>
<organism evidence="1 2">
    <name type="scientific">Clostridium taeniosporum</name>
    <dbReference type="NCBI Taxonomy" id="394958"/>
    <lineage>
        <taxon>Bacteria</taxon>
        <taxon>Bacillati</taxon>
        <taxon>Bacillota</taxon>
        <taxon>Clostridia</taxon>
        <taxon>Eubacteriales</taxon>
        <taxon>Clostridiaceae</taxon>
        <taxon>Clostridium</taxon>
    </lineage>
</organism>
<gene>
    <name evidence="1" type="ORF">BGI42_14135</name>
</gene>
<sequence length="362" mass="41188">MSGNILNYYASANTSKGFRNLFSSNLNNLDKIYILKGGPGCGKSTLIRFIGDKWCNKGYDIEFIHCSSDNDSLDGVIIPKIKLAIVDGTAPHVIEPTAPGAIEEYVNLGVAWDTKKLKNYTRDILKIKNHISFCYDNAYKLFEKALVIHDDWEKIYIENMDFEKANKLTENVINKLVENNKFNKTAIVKDRFLGGSTPKGPVNFVENLTKNVSNRYFIKGRPGSGKSTLLKKLVKECIVRGIDAEVYHCGFDPDSLDMVIMRELDVCIFDSTAPHEYFPVNEKDYIIDMYSELITPGTDEKYANNLSIIQTKYKETVSKGTLYLAKAKSYHDDLEKIYVNVTDFNKINEIRENLIELIKTFE</sequence>
<dbReference type="OrthoDB" id="9781752at2"/>
<dbReference type="KEGG" id="ctae:BGI42_14135"/>
<dbReference type="STRING" id="394958.BGI42_14135"/>
<evidence type="ECO:0000313" key="1">
    <source>
        <dbReference type="EMBL" id="AOR24801.1"/>
    </source>
</evidence>
<dbReference type="RefSeq" id="WP_069680923.1">
    <property type="nucleotide sequence ID" value="NZ_CP017253.2"/>
</dbReference>
<protein>
    <recommendedName>
        <fullName evidence="3">ATPase</fullName>
    </recommendedName>
</protein>
<dbReference type="Gene3D" id="3.40.50.300">
    <property type="entry name" value="P-loop containing nucleotide triphosphate hydrolases"/>
    <property type="match status" value="1"/>
</dbReference>
<evidence type="ECO:0000313" key="2">
    <source>
        <dbReference type="Proteomes" id="UP000094652"/>
    </source>
</evidence>
<dbReference type="InterPro" id="IPR027417">
    <property type="entry name" value="P-loop_NTPase"/>
</dbReference>
<proteinExistence type="predicted"/>
<dbReference type="AlphaFoldDB" id="A0A1D7XN80"/>
<dbReference type="SUPFAM" id="SSF52540">
    <property type="entry name" value="P-loop containing nucleoside triphosphate hydrolases"/>
    <property type="match status" value="3"/>
</dbReference>
<name>A0A1D7XN80_9CLOT</name>
<dbReference type="EMBL" id="CP017253">
    <property type="protein sequence ID" value="AOR24801.1"/>
    <property type="molecule type" value="Genomic_DNA"/>
</dbReference>
<dbReference type="Proteomes" id="UP000094652">
    <property type="component" value="Chromosome"/>
</dbReference>
<evidence type="ECO:0008006" key="3">
    <source>
        <dbReference type="Google" id="ProtNLM"/>
    </source>
</evidence>
<keyword evidence="2" id="KW-1185">Reference proteome</keyword>